<keyword evidence="6 9" id="KW-0764">Sulfate transport</keyword>
<dbReference type="InterPro" id="IPR035906">
    <property type="entry name" value="MetI-like_sf"/>
</dbReference>
<comment type="function">
    <text evidence="8">Part of the ABC transporter complex CysAWTP (TC 3.A.1.6.1) involved in sulfate/thiosulfate import. Probably responsible for the translocation of the substrate across the membrane.</text>
</comment>
<feature type="transmembrane region" description="Helical" evidence="9">
    <location>
        <begin position="206"/>
        <end position="227"/>
    </location>
</feature>
<proteinExistence type="inferred from homology"/>
<comment type="subunit">
    <text evidence="2">The complex is composed of two ATP-binding proteins (CysA), two transmembrane proteins (CysT and CysW) and a solute-binding protein (CysP).</text>
</comment>
<feature type="transmembrane region" description="Helical" evidence="9">
    <location>
        <begin position="37"/>
        <end position="65"/>
    </location>
</feature>
<evidence type="ECO:0000256" key="2">
    <source>
        <dbReference type="ARBA" id="ARBA00011779"/>
    </source>
</evidence>
<comment type="function">
    <text evidence="9">Part of the ABC transporter complex (TC 3.A.1.6.1) involved in sulfate/thiosulfate import.</text>
</comment>
<dbReference type="NCBIfam" id="TIGR02139">
    <property type="entry name" value="permease_CysT"/>
    <property type="match status" value="1"/>
</dbReference>
<feature type="transmembrane region" description="Helical" evidence="9">
    <location>
        <begin position="263"/>
        <end position="285"/>
    </location>
</feature>
<dbReference type="InterPro" id="IPR000515">
    <property type="entry name" value="MetI-like"/>
</dbReference>
<sequence>MTVTDRIDTETGDDPGLGGSVAPSRRRWSWLRVTGSVGPLGIATAVLWLSVIVLLPLAALTVTSFDEGWSGFWAAISAPAAVDALRITVLVSVIVALVNVVMGTLVAWVLVRDRFPGKGIVNALIDLPFALPTIVASIVLLALYGPQSPIDIHLSATQPGLVVALAFVTLPFVVRSVQPVLIEADKEVEQAALSLGADNWTTFRRIVLPTLAPSIISGGGLAFARAIGEYGSVVLIGGNIPRKTEMASQYIQKQIEIDRPVNAAAVSVALLVISFVTLLVLRLLAERSARKEQATR</sequence>
<evidence type="ECO:0000256" key="6">
    <source>
        <dbReference type="ARBA" id="ARBA00023032"/>
    </source>
</evidence>
<dbReference type="GO" id="GO:0015419">
    <property type="term" value="F:ABC-type sulfate transporter activity"/>
    <property type="evidence" value="ECO:0007669"/>
    <property type="project" value="UniProtKB-UniRule"/>
</dbReference>
<name>A0A6G9YB48_9NOCA</name>
<dbReference type="GO" id="GO:0005886">
    <property type="term" value="C:plasma membrane"/>
    <property type="evidence" value="ECO:0007669"/>
    <property type="project" value="InterPro"/>
</dbReference>
<feature type="transmembrane region" description="Helical" evidence="9">
    <location>
        <begin position="123"/>
        <end position="144"/>
    </location>
</feature>
<evidence type="ECO:0000313" key="13">
    <source>
        <dbReference type="Proteomes" id="UP000503540"/>
    </source>
</evidence>
<dbReference type="CDD" id="cd06261">
    <property type="entry name" value="TM_PBP2"/>
    <property type="match status" value="1"/>
</dbReference>
<dbReference type="RefSeq" id="WP_167473286.1">
    <property type="nucleotide sequence ID" value="NZ_CP046172.1"/>
</dbReference>
<protein>
    <recommendedName>
        <fullName evidence="9">Sulfate transport system permease protein CysT</fullName>
    </recommendedName>
</protein>
<dbReference type="FunFam" id="1.10.3720.10:FF:000004">
    <property type="entry name" value="Sulfate transport system permease protein CysT"/>
    <property type="match status" value="1"/>
</dbReference>
<evidence type="ECO:0000256" key="4">
    <source>
        <dbReference type="ARBA" id="ARBA00022692"/>
    </source>
</evidence>
<accession>A0A6G9YB48</accession>
<comment type="similarity">
    <text evidence="9">Belongs to the binding-protein-dependent transport system permease family. CysTW subfamily.</text>
</comment>
<gene>
    <name evidence="12" type="primary">cysT</name>
    <name evidence="12" type="ORF">F5544_11975</name>
</gene>
<dbReference type="EMBL" id="CP046172">
    <property type="protein sequence ID" value="QIS10286.1"/>
    <property type="molecule type" value="Genomic_DNA"/>
</dbReference>
<feature type="region of interest" description="Disordered" evidence="10">
    <location>
        <begin position="1"/>
        <end position="22"/>
    </location>
</feature>
<dbReference type="PANTHER" id="PTHR30406:SF8">
    <property type="entry name" value="SULFATE TRANSPORT SYSTEM PERMEASE PROTEIN CYST"/>
    <property type="match status" value="1"/>
</dbReference>
<evidence type="ECO:0000256" key="10">
    <source>
        <dbReference type="SAM" id="MobiDB-lite"/>
    </source>
</evidence>
<feature type="transmembrane region" description="Helical" evidence="9">
    <location>
        <begin position="156"/>
        <end position="174"/>
    </location>
</feature>
<evidence type="ECO:0000313" key="12">
    <source>
        <dbReference type="EMBL" id="QIS10286.1"/>
    </source>
</evidence>
<evidence type="ECO:0000256" key="1">
    <source>
        <dbReference type="ARBA" id="ARBA00004141"/>
    </source>
</evidence>
<dbReference type="AlphaFoldDB" id="A0A6G9YB48"/>
<keyword evidence="3 9" id="KW-0813">Transport</keyword>
<reference evidence="12 13" key="1">
    <citation type="journal article" date="2019" name="ACS Chem. Biol.">
        <title>Identification and Mobilization of a Cryptic Antibiotic Biosynthesis Gene Locus from a Human-Pathogenic Nocardia Isolate.</title>
        <authorList>
            <person name="Herisse M."/>
            <person name="Ishida K."/>
            <person name="Porter J.L."/>
            <person name="Howden B."/>
            <person name="Hertweck C."/>
            <person name="Stinear T.P."/>
            <person name="Pidot S.J."/>
        </authorList>
    </citation>
    <scope>NUCLEOTIDE SEQUENCE [LARGE SCALE GENOMIC DNA]</scope>
    <source>
        <strain evidence="12 13">AUSMDU00012717</strain>
    </source>
</reference>
<dbReference type="KEGG" id="nah:F5544_11975"/>
<evidence type="ECO:0000256" key="9">
    <source>
        <dbReference type="RuleBase" id="RU366001"/>
    </source>
</evidence>
<dbReference type="NCBIfam" id="TIGR00969">
    <property type="entry name" value="3a0106s02"/>
    <property type="match status" value="1"/>
</dbReference>
<keyword evidence="7 9" id="KW-0472">Membrane</keyword>
<keyword evidence="13" id="KW-1185">Reference proteome</keyword>
<evidence type="ECO:0000256" key="3">
    <source>
        <dbReference type="ARBA" id="ARBA00022448"/>
    </source>
</evidence>
<dbReference type="InterPro" id="IPR011865">
    <property type="entry name" value="CysT_permease"/>
</dbReference>
<feature type="transmembrane region" description="Helical" evidence="9">
    <location>
        <begin position="85"/>
        <end position="111"/>
    </location>
</feature>
<dbReference type="PROSITE" id="PS50928">
    <property type="entry name" value="ABC_TM1"/>
    <property type="match status" value="1"/>
</dbReference>
<evidence type="ECO:0000259" key="11">
    <source>
        <dbReference type="PROSITE" id="PS50928"/>
    </source>
</evidence>
<feature type="domain" description="ABC transmembrane type-1" evidence="11">
    <location>
        <begin position="85"/>
        <end position="285"/>
    </location>
</feature>
<comment type="subcellular location">
    <subcellularLocation>
        <location evidence="1">Membrane</location>
        <topology evidence="1">Multi-pass membrane protein</topology>
    </subcellularLocation>
</comment>
<keyword evidence="4 9" id="KW-0812">Transmembrane</keyword>
<dbReference type="Proteomes" id="UP000503540">
    <property type="component" value="Chromosome"/>
</dbReference>
<evidence type="ECO:0000256" key="5">
    <source>
        <dbReference type="ARBA" id="ARBA00022989"/>
    </source>
</evidence>
<dbReference type="Gene3D" id="1.10.3720.10">
    <property type="entry name" value="MetI-like"/>
    <property type="match status" value="1"/>
</dbReference>
<dbReference type="InterPro" id="IPR005667">
    <property type="entry name" value="Sulph_transpt2"/>
</dbReference>
<keyword evidence="5 9" id="KW-1133">Transmembrane helix</keyword>
<evidence type="ECO:0000256" key="8">
    <source>
        <dbReference type="ARBA" id="ARBA00025323"/>
    </source>
</evidence>
<comment type="caution">
    <text evidence="9">Lacks conserved residue(s) required for the propagation of feature annotation.</text>
</comment>
<dbReference type="PANTHER" id="PTHR30406">
    <property type="entry name" value="SULFATE TRANSPORT SYSTEM PERMEASE PROTEIN"/>
    <property type="match status" value="1"/>
</dbReference>
<evidence type="ECO:0000256" key="7">
    <source>
        <dbReference type="ARBA" id="ARBA00023136"/>
    </source>
</evidence>
<organism evidence="12 13">
    <name type="scientific">Nocardia arthritidis</name>
    <dbReference type="NCBI Taxonomy" id="228602"/>
    <lineage>
        <taxon>Bacteria</taxon>
        <taxon>Bacillati</taxon>
        <taxon>Actinomycetota</taxon>
        <taxon>Actinomycetes</taxon>
        <taxon>Mycobacteriales</taxon>
        <taxon>Nocardiaceae</taxon>
        <taxon>Nocardia</taxon>
    </lineage>
</organism>
<dbReference type="Pfam" id="PF00528">
    <property type="entry name" value="BPD_transp_1"/>
    <property type="match status" value="1"/>
</dbReference>
<dbReference type="SUPFAM" id="SSF161098">
    <property type="entry name" value="MetI-like"/>
    <property type="match status" value="1"/>
</dbReference>